<dbReference type="PROSITE" id="PS50146">
    <property type="entry name" value="DAGK"/>
    <property type="match status" value="1"/>
</dbReference>
<dbReference type="Gene3D" id="3.40.50.10330">
    <property type="entry name" value="Probable inorganic polyphosphate/atp-NAD kinase, domain 1"/>
    <property type="match status" value="1"/>
</dbReference>
<dbReference type="InterPro" id="IPR017438">
    <property type="entry name" value="ATP-NAD_kinase_N"/>
</dbReference>
<dbReference type="GO" id="GO:0019242">
    <property type="term" value="P:methylglyoxal biosynthetic process"/>
    <property type="evidence" value="ECO:0007669"/>
    <property type="project" value="InterPro"/>
</dbReference>
<dbReference type="InterPro" id="IPR004363">
    <property type="entry name" value="Methylgl_synth"/>
</dbReference>
<reference evidence="3 4" key="1">
    <citation type="submission" date="2019-06" db="EMBL/GenBank/DDBJ databases">
        <title>Sequencing the genomes of 1000 actinobacteria strains.</title>
        <authorList>
            <person name="Klenk H.-P."/>
        </authorList>
    </citation>
    <scope>NUCLEOTIDE SEQUENCE [LARGE SCALE GENOMIC DNA]</scope>
    <source>
        <strain evidence="3 4">DSM 10596</strain>
    </source>
</reference>
<name>A0A542SPJ2_9MICO</name>
<dbReference type="Pfam" id="PF00781">
    <property type="entry name" value="DAGK_cat"/>
    <property type="match status" value="1"/>
</dbReference>
<keyword evidence="1" id="KW-0812">Transmembrane</keyword>
<dbReference type="GO" id="GO:0005829">
    <property type="term" value="C:cytosol"/>
    <property type="evidence" value="ECO:0007669"/>
    <property type="project" value="TreeGrafter"/>
</dbReference>
<dbReference type="AlphaFoldDB" id="A0A542SPJ2"/>
<keyword evidence="3" id="KW-0418">Kinase</keyword>
<sequence>MTVRDWLILLAIFVAIGSFATAWLALKLARGARNGGPADAPAPESAPDSYAFIVNPSKTSTIQFRSQVLAHFARHGLAAPSFYETTKDDPGRGQAARAIAEGATVVVAAGGDGTVRSVAGAVAAAGAIMGLVPLGTGNLLARNIDIDVTSVPSALSTVTFGATRPIDLGMLRVVEAGDDVPHGADAEPEPFLVIGGIGFDGAMVADTSSTLKERVGWLAYFFAAFRHLHARRPRMRIRIDQGRVFTVRLRTILIGNCGRLPGGLNLIPDAVIDDGRLDVAALDARGGLAGWAQLFGEVVMQGLGIRNSSPKKIGRIDHVTATRIAVRVLDGTEPVQVDGDTLGAASKIEAWIEPQALRVRAPAAS</sequence>
<feature type="transmembrane region" description="Helical" evidence="1">
    <location>
        <begin position="6"/>
        <end position="26"/>
    </location>
</feature>
<organism evidence="3 4">
    <name type="scientific">Rarobacter incanus</name>
    <dbReference type="NCBI Taxonomy" id="153494"/>
    <lineage>
        <taxon>Bacteria</taxon>
        <taxon>Bacillati</taxon>
        <taxon>Actinomycetota</taxon>
        <taxon>Actinomycetes</taxon>
        <taxon>Micrococcales</taxon>
        <taxon>Rarobacteraceae</taxon>
        <taxon>Rarobacter</taxon>
    </lineage>
</organism>
<dbReference type="SUPFAM" id="SSF111331">
    <property type="entry name" value="NAD kinase/diacylglycerol kinase-like"/>
    <property type="match status" value="1"/>
</dbReference>
<evidence type="ECO:0000313" key="4">
    <source>
        <dbReference type="Proteomes" id="UP000316181"/>
    </source>
</evidence>
<dbReference type="OrthoDB" id="3171056at2"/>
<comment type="caution">
    <text evidence="3">The sequence shown here is derived from an EMBL/GenBank/DDBJ whole genome shotgun (WGS) entry which is preliminary data.</text>
</comment>
<dbReference type="GO" id="GO:0008929">
    <property type="term" value="F:methylglyoxal synthase activity"/>
    <property type="evidence" value="ECO:0007669"/>
    <property type="project" value="InterPro"/>
</dbReference>
<accession>A0A542SPJ2</accession>
<proteinExistence type="predicted"/>
<protein>
    <submittedName>
        <fullName evidence="3">Diacylglycerol kinase family enzyme</fullName>
    </submittedName>
</protein>
<dbReference type="InterPro" id="IPR001206">
    <property type="entry name" value="Diacylglycerol_kinase_cat_dom"/>
</dbReference>
<evidence type="ECO:0000256" key="1">
    <source>
        <dbReference type="SAM" id="Phobius"/>
    </source>
</evidence>
<dbReference type="EMBL" id="VFNV01000001">
    <property type="protein sequence ID" value="TQK76543.1"/>
    <property type="molecule type" value="Genomic_DNA"/>
</dbReference>
<dbReference type="PANTHER" id="PTHR30492:SF0">
    <property type="entry name" value="METHYLGLYOXAL SYNTHASE"/>
    <property type="match status" value="1"/>
</dbReference>
<evidence type="ECO:0000259" key="2">
    <source>
        <dbReference type="PROSITE" id="PS50146"/>
    </source>
</evidence>
<evidence type="ECO:0000313" key="3">
    <source>
        <dbReference type="EMBL" id="TQK76543.1"/>
    </source>
</evidence>
<keyword evidence="1" id="KW-0472">Membrane</keyword>
<dbReference type="PANTHER" id="PTHR30492">
    <property type="entry name" value="METHYLGLYOXAL SYNTHASE"/>
    <property type="match status" value="1"/>
</dbReference>
<keyword evidence="1" id="KW-1133">Transmembrane helix</keyword>
<keyword evidence="4" id="KW-1185">Reference proteome</keyword>
<dbReference type="InterPro" id="IPR016064">
    <property type="entry name" value="NAD/diacylglycerol_kinase_sf"/>
</dbReference>
<dbReference type="RefSeq" id="WP_142111872.1">
    <property type="nucleotide sequence ID" value="NZ_BAAATB010000002.1"/>
</dbReference>
<dbReference type="InterPro" id="IPR045540">
    <property type="entry name" value="YegS/DAGK_C"/>
</dbReference>
<gene>
    <name evidence="3" type="ORF">FB389_1226</name>
</gene>
<dbReference type="Gene3D" id="2.60.200.40">
    <property type="match status" value="1"/>
</dbReference>
<keyword evidence="3" id="KW-0808">Transferase</keyword>
<dbReference type="Pfam" id="PF19279">
    <property type="entry name" value="YegS_C"/>
    <property type="match status" value="1"/>
</dbReference>
<feature type="domain" description="DAGKc" evidence="2">
    <location>
        <begin position="45"/>
        <end position="177"/>
    </location>
</feature>
<dbReference type="Proteomes" id="UP000316181">
    <property type="component" value="Unassembled WGS sequence"/>
</dbReference>
<dbReference type="GO" id="GO:0016301">
    <property type="term" value="F:kinase activity"/>
    <property type="evidence" value="ECO:0007669"/>
    <property type="project" value="UniProtKB-KW"/>
</dbReference>